<proteinExistence type="predicted"/>
<sequence length="335" mass="39325">MTLRLENLEYGVSVMVDRSSKYKDTEKEYGKKIDYKKKQLVIEKEHEYGTKFYNLGNDFMNALDYAFQNHLDFEISPDNIWQIIMSGISEHINEDPDQYRTLLGINHDDKKKIEVRNDDLLSDPSQWKTIFPLFESKILEDLNPKGIASSLILNFTNSTPINKIIKTISFMNMLENFYLYSVSSMCGIPNIILTGEVQDWQSILDRVQSLPKELNLEYWTELIIPHLKRFVKARENPEEIDKDHWKSIYKYMSGLSSGQDCNVSGWIIDFFPKCHKVKEIVNWQKFGSGHLAVPFEWTRIFDVLKMEFVAGFVQHKVENNRVIPQVGWAVYRKNE</sequence>
<accession>A0A6C0JQH6</accession>
<dbReference type="AlphaFoldDB" id="A0A6C0JQH6"/>
<organism evidence="1">
    <name type="scientific">viral metagenome</name>
    <dbReference type="NCBI Taxonomy" id="1070528"/>
    <lineage>
        <taxon>unclassified sequences</taxon>
        <taxon>metagenomes</taxon>
        <taxon>organismal metagenomes</taxon>
    </lineage>
</organism>
<protein>
    <recommendedName>
        <fullName evidence="2">DUF4419 domain-containing protein</fullName>
    </recommendedName>
</protein>
<dbReference type="InterPro" id="IPR025533">
    <property type="entry name" value="DUF4419"/>
</dbReference>
<evidence type="ECO:0000313" key="1">
    <source>
        <dbReference type="EMBL" id="QHU07809.1"/>
    </source>
</evidence>
<dbReference type="PANTHER" id="PTHR31252:SF11">
    <property type="entry name" value="DUF4419 DOMAIN-CONTAINING PROTEIN"/>
    <property type="match status" value="1"/>
</dbReference>
<dbReference type="PANTHER" id="PTHR31252">
    <property type="entry name" value="DUF4419 DOMAIN-CONTAINING PROTEIN"/>
    <property type="match status" value="1"/>
</dbReference>
<dbReference type="EMBL" id="MN740687">
    <property type="protein sequence ID" value="QHU07809.1"/>
    <property type="molecule type" value="Genomic_DNA"/>
</dbReference>
<name>A0A6C0JQH6_9ZZZZ</name>
<dbReference type="Pfam" id="PF14388">
    <property type="entry name" value="DUF4419"/>
    <property type="match status" value="1"/>
</dbReference>
<reference evidence="1" key="1">
    <citation type="journal article" date="2020" name="Nature">
        <title>Giant virus diversity and host interactions through global metagenomics.</title>
        <authorList>
            <person name="Schulz F."/>
            <person name="Roux S."/>
            <person name="Paez-Espino D."/>
            <person name="Jungbluth S."/>
            <person name="Walsh D.A."/>
            <person name="Denef V.J."/>
            <person name="McMahon K.D."/>
            <person name="Konstantinidis K.T."/>
            <person name="Eloe-Fadrosh E.A."/>
            <person name="Kyrpides N.C."/>
            <person name="Woyke T."/>
        </authorList>
    </citation>
    <scope>NUCLEOTIDE SEQUENCE</scope>
    <source>
        <strain evidence="1">GVMAG-S-1041349-163</strain>
    </source>
</reference>
<evidence type="ECO:0008006" key="2">
    <source>
        <dbReference type="Google" id="ProtNLM"/>
    </source>
</evidence>